<keyword evidence="2" id="KW-1185">Reference proteome</keyword>
<evidence type="ECO:0000313" key="2">
    <source>
        <dbReference type="Proteomes" id="UP000223749"/>
    </source>
</evidence>
<proteinExistence type="predicted"/>
<organism evidence="1 2">
    <name type="scientific">Pedobacter ginsengisoli</name>
    <dbReference type="NCBI Taxonomy" id="363852"/>
    <lineage>
        <taxon>Bacteria</taxon>
        <taxon>Pseudomonadati</taxon>
        <taxon>Bacteroidota</taxon>
        <taxon>Sphingobacteriia</taxon>
        <taxon>Sphingobacteriales</taxon>
        <taxon>Sphingobacteriaceae</taxon>
        <taxon>Pedobacter</taxon>
    </lineage>
</organism>
<protein>
    <submittedName>
        <fullName evidence="1">Uncharacterized protein</fullName>
    </submittedName>
</protein>
<dbReference type="AlphaFoldDB" id="A0A2D1U3Z3"/>
<accession>A0A2D1U3Z3</accession>
<dbReference type="Proteomes" id="UP000223749">
    <property type="component" value="Chromosome"/>
</dbReference>
<sequence>MTLKEFSFLLKDAVIDGTNKALIESGQLPDTLTKAQAFRLFGRSNVERWISEGLVNPIKQSGNSSKKFIDRLKLESVARASNRTTYLPVSER</sequence>
<reference evidence="1 2" key="1">
    <citation type="submission" date="2017-10" db="EMBL/GenBank/DDBJ databases">
        <title>Whole genome of Pedobacter ginsengisoli T01R-27 isolated from tomato rhizosphere.</title>
        <authorList>
            <person name="Weon H.-Y."/>
            <person name="Lee S.A."/>
            <person name="Sang M.K."/>
            <person name="Song J."/>
        </authorList>
    </citation>
    <scope>NUCLEOTIDE SEQUENCE [LARGE SCALE GENOMIC DNA]</scope>
    <source>
        <strain evidence="1 2">T01R-27</strain>
    </source>
</reference>
<dbReference type="KEGG" id="pgs:CPT03_07110"/>
<gene>
    <name evidence="1" type="ORF">CPT03_07110</name>
</gene>
<dbReference type="EMBL" id="CP024091">
    <property type="protein sequence ID" value="ATP56254.1"/>
    <property type="molecule type" value="Genomic_DNA"/>
</dbReference>
<name>A0A2D1U3Z3_9SPHI</name>
<evidence type="ECO:0000313" key="1">
    <source>
        <dbReference type="EMBL" id="ATP56254.1"/>
    </source>
</evidence>